<gene>
    <name evidence="1" type="ORF">SDC9_185606</name>
</gene>
<dbReference type="EMBL" id="VSSQ01093090">
    <property type="protein sequence ID" value="MPN38083.1"/>
    <property type="molecule type" value="Genomic_DNA"/>
</dbReference>
<dbReference type="AlphaFoldDB" id="A0A645HRS4"/>
<evidence type="ECO:0000313" key="1">
    <source>
        <dbReference type="EMBL" id="MPN38083.1"/>
    </source>
</evidence>
<sequence length="80" mass="8714">MIISPYKEPAVDLDTLTRKMSPIDGRYSVFVTVSSYADVSPGTTLVNDIEVQVGKKLFVRAKSFAAGCFCVKMDFGGEKS</sequence>
<organism evidence="1">
    <name type="scientific">bioreactor metagenome</name>
    <dbReference type="NCBI Taxonomy" id="1076179"/>
    <lineage>
        <taxon>unclassified sequences</taxon>
        <taxon>metagenomes</taxon>
        <taxon>ecological metagenomes</taxon>
    </lineage>
</organism>
<comment type="caution">
    <text evidence="1">The sequence shown here is derived from an EMBL/GenBank/DDBJ whole genome shotgun (WGS) entry which is preliminary data.</text>
</comment>
<accession>A0A645HRS4</accession>
<reference evidence="1" key="1">
    <citation type="submission" date="2019-08" db="EMBL/GenBank/DDBJ databases">
        <authorList>
            <person name="Kucharzyk K."/>
            <person name="Murdoch R.W."/>
            <person name="Higgins S."/>
            <person name="Loffler F."/>
        </authorList>
    </citation>
    <scope>NUCLEOTIDE SEQUENCE</scope>
</reference>
<protein>
    <submittedName>
        <fullName evidence="1">Uncharacterized protein</fullName>
    </submittedName>
</protein>
<name>A0A645HRS4_9ZZZZ</name>
<proteinExistence type="predicted"/>